<reference evidence="2" key="1">
    <citation type="submission" date="2016-10" db="EMBL/GenBank/DDBJ databases">
        <authorList>
            <person name="Varghese N."/>
            <person name="Submissions S."/>
        </authorList>
    </citation>
    <scope>NUCLEOTIDE SEQUENCE [LARGE SCALE GENOMIC DNA]</scope>
    <source>
        <strain evidence="2">DSM 17298</strain>
    </source>
</reference>
<protein>
    <submittedName>
        <fullName evidence="1">RHS repeat-associated core domain-containing protein</fullName>
    </submittedName>
</protein>
<accession>A0A1H5V3E3</accession>
<gene>
    <name evidence="1" type="ORF">SAMN03080598_01505</name>
</gene>
<dbReference type="PANTHER" id="PTHR32305:SF15">
    <property type="entry name" value="PROTEIN RHSA-RELATED"/>
    <property type="match status" value="1"/>
</dbReference>
<organism evidence="1 2">
    <name type="scientific">Algoriphagus boritolerans DSM 17298 = JCM 18970</name>
    <dbReference type="NCBI Taxonomy" id="1120964"/>
    <lineage>
        <taxon>Bacteria</taxon>
        <taxon>Pseudomonadati</taxon>
        <taxon>Bacteroidota</taxon>
        <taxon>Cytophagia</taxon>
        <taxon>Cytophagales</taxon>
        <taxon>Cyclobacteriaceae</taxon>
        <taxon>Algoriphagus</taxon>
    </lineage>
</organism>
<name>A0A1H5V3E3_9BACT</name>
<dbReference type="EMBL" id="FNVR01000006">
    <property type="protein sequence ID" value="SEF81982.1"/>
    <property type="molecule type" value="Genomic_DNA"/>
</dbReference>
<dbReference type="Proteomes" id="UP000236736">
    <property type="component" value="Unassembled WGS sequence"/>
</dbReference>
<evidence type="ECO:0000313" key="1">
    <source>
        <dbReference type="EMBL" id="SEF81982.1"/>
    </source>
</evidence>
<dbReference type="NCBIfam" id="TIGR03696">
    <property type="entry name" value="Rhs_assc_core"/>
    <property type="match status" value="1"/>
</dbReference>
<dbReference type="PANTHER" id="PTHR32305">
    <property type="match status" value="1"/>
</dbReference>
<evidence type="ECO:0000313" key="2">
    <source>
        <dbReference type="Proteomes" id="UP000236736"/>
    </source>
</evidence>
<keyword evidence="2" id="KW-1185">Reference proteome</keyword>
<dbReference type="InterPro" id="IPR050708">
    <property type="entry name" value="T6SS_VgrG/RHS"/>
</dbReference>
<dbReference type="OrthoDB" id="667524at2"/>
<proteinExistence type="predicted"/>
<dbReference type="AlphaFoldDB" id="A0A1H5V3E3"/>
<dbReference type="InterPro" id="IPR022385">
    <property type="entry name" value="Rhs_assc_core"/>
</dbReference>
<dbReference type="Gene3D" id="2.180.10.10">
    <property type="entry name" value="RHS repeat-associated core"/>
    <property type="match status" value="1"/>
</dbReference>
<dbReference type="STRING" id="1120964.GCA_001313265_01451"/>
<sequence length="330" mass="35434">METFLVNETSEDVWFDNMMLMSMSSPIAQETHYDPWGLELTGIGFQYGGIKANKYLYNGKELIEDAGLQYYDYGARMYDATIGRWGVIDPLSDQMRRHSPYNYAFDNPIKFIDPDGNIPVPVVSGLISAGIEYSTQVIGNVVANGGVNSFSDLKKVAFDNVDFTDVGVEGLAGAATGGLSTLKNATKLGSTLMKLANNEVVQEGLKSVVKESINSIQESKEFEFGSVVSDVATVGVANGIAPKGLATNQEVNTASKNLKKAETAVRVQNPNKVHLRNELSEARDNYVNVRSANSSGVSITIAGVTVGANANTTLKTIGGASTKASEYEKK</sequence>